<dbReference type="EMBL" id="JAUSRA010000001">
    <property type="protein sequence ID" value="MDP9794514.1"/>
    <property type="molecule type" value="Genomic_DNA"/>
</dbReference>
<sequence length="56" mass="5596">MATAAPTCPVCAGLSGRGRALFDRLPLRASCAEHGCRLEDTATVSPAAGPATPNSV</sequence>
<gene>
    <name evidence="1" type="ORF">J2S43_003026</name>
</gene>
<evidence type="ECO:0000313" key="1">
    <source>
        <dbReference type="EMBL" id="MDP9794514.1"/>
    </source>
</evidence>
<keyword evidence="2" id="KW-1185">Reference proteome</keyword>
<protein>
    <submittedName>
        <fullName evidence="1">Uncharacterized protein</fullName>
    </submittedName>
</protein>
<comment type="caution">
    <text evidence="1">The sequence shown here is derived from an EMBL/GenBank/DDBJ whole genome shotgun (WGS) entry which is preliminary data.</text>
</comment>
<name>A0ABT9MSU6_9ACTN</name>
<accession>A0ABT9MSU6</accession>
<dbReference type="RefSeq" id="WP_306829653.1">
    <property type="nucleotide sequence ID" value="NZ_JAUSRA010000001.1"/>
</dbReference>
<proteinExistence type="predicted"/>
<reference evidence="1 2" key="1">
    <citation type="submission" date="2023-07" db="EMBL/GenBank/DDBJ databases">
        <title>Sequencing the genomes of 1000 actinobacteria strains.</title>
        <authorList>
            <person name="Klenk H.-P."/>
        </authorList>
    </citation>
    <scope>NUCLEOTIDE SEQUENCE [LARGE SCALE GENOMIC DNA]</scope>
    <source>
        <strain evidence="1 2">DSM 44710</strain>
    </source>
</reference>
<evidence type="ECO:0000313" key="2">
    <source>
        <dbReference type="Proteomes" id="UP001240984"/>
    </source>
</evidence>
<dbReference type="Proteomes" id="UP001240984">
    <property type="component" value="Unassembled WGS sequence"/>
</dbReference>
<organism evidence="1 2">
    <name type="scientific">Catenuloplanes nepalensis</name>
    <dbReference type="NCBI Taxonomy" id="587533"/>
    <lineage>
        <taxon>Bacteria</taxon>
        <taxon>Bacillati</taxon>
        <taxon>Actinomycetota</taxon>
        <taxon>Actinomycetes</taxon>
        <taxon>Micromonosporales</taxon>
        <taxon>Micromonosporaceae</taxon>
        <taxon>Catenuloplanes</taxon>
    </lineage>
</organism>